<dbReference type="InterPro" id="IPR006143">
    <property type="entry name" value="RND_pump_MFP"/>
</dbReference>
<dbReference type="Pfam" id="PF25967">
    <property type="entry name" value="RND-MFP_C"/>
    <property type="match status" value="1"/>
</dbReference>
<dbReference type="Pfam" id="PF25917">
    <property type="entry name" value="BSH_RND"/>
    <property type="match status" value="1"/>
</dbReference>
<keyword evidence="9" id="KW-1185">Reference proteome</keyword>
<organism evidence="8 9">
    <name type="scientific">Rhodoplanes serenus</name>
    <dbReference type="NCBI Taxonomy" id="200615"/>
    <lineage>
        <taxon>Bacteria</taxon>
        <taxon>Pseudomonadati</taxon>
        <taxon>Pseudomonadota</taxon>
        <taxon>Alphaproteobacteria</taxon>
        <taxon>Hyphomicrobiales</taxon>
        <taxon>Nitrobacteraceae</taxon>
        <taxon>Rhodoplanes</taxon>
    </lineage>
</organism>
<comment type="similarity">
    <text evidence="2">Belongs to the membrane fusion protein (MFP) (TC 8.A.1) family.</text>
</comment>
<dbReference type="PANTHER" id="PTHR30469:SF15">
    <property type="entry name" value="HLYD FAMILY OF SECRETION PROTEINS"/>
    <property type="match status" value="1"/>
</dbReference>
<comment type="caution">
    <text evidence="8">The sequence shown here is derived from an EMBL/GenBank/DDBJ whole genome shotgun (WGS) entry which is preliminary data.</text>
</comment>
<dbReference type="AlphaFoldDB" id="A0A3S5CY30"/>
<dbReference type="InterPro" id="IPR058627">
    <property type="entry name" value="MdtA-like_C"/>
</dbReference>
<dbReference type="OrthoDB" id="7422354at2"/>
<evidence type="ECO:0000259" key="5">
    <source>
        <dbReference type="Pfam" id="PF25917"/>
    </source>
</evidence>
<feature type="domain" description="CusB-like beta-barrel" evidence="6">
    <location>
        <begin position="154"/>
        <end position="222"/>
    </location>
</feature>
<dbReference type="Proteomes" id="UP000289200">
    <property type="component" value="Unassembled WGS sequence"/>
</dbReference>
<evidence type="ECO:0000256" key="1">
    <source>
        <dbReference type="ARBA" id="ARBA00004196"/>
    </source>
</evidence>
<dbReference type="EMBL" id="UWOC01000005">
    <property type="protein sequence ID" value="VCU06980.1"/>
    <property type="molecule type" value="Genomic_DNA"/>
</dbReference>
<dbReference type="RefSeq" id="WP_129607183.1">
    <property type="nucleotide sequence ID" value="NZ_UWOC01000005.1"/>
</dbReference>
<evidence type="ECO:0000259" key="6">
    <source>
        <dbReference type="Pfam" id="PF25954"/>
    </source>
</evidence>
<dbReference type="Gene3D" id="2.40.30.170">
    <property type="match status" value="1"/>
</dbReference>
<feature type="chain" id="PRO_5018764028" evidence="4">
    <location>
        <begin position="35"/>
        <end position="306"/>
    </location>
</feature>
<dbReference type="InterPro" id="IPR058792">
    <property type="entry name" value="Beta-barrel_RND_2"/>
</dbReference>
<keyword evidence="3" id="KW-0813">Transport</keyword>
<sequence>MTLHHQFLPARSHRIAVAAGATLVALLSGAPAGAAEDPSQAGMAVSVVRAKRACFSDTVRVAGTVVAREESQVRPEIEGVRVSQILVENGDAVTSGQVLARLAKIEGMNAPASAFVIQAPVAGVVGRTMTQVGAMVSASAPPMFLIIAGGEVELQADIPSTRIGKIAVGQPARIDITGLGAVGGRVRTVSPAIDPATQAGQARISLGEDRRIKVGTFARATVEVGSSCGASVPLSAIQFGPLGPVVQVVRDNRVETRPVPIGLQAGGSVEVRQGLADGDLVVRRAGTFLREGDRVRAVLDETPVRN</sequence>
<evidence type="ECO:0000256" key="4">
    <source>
        <dbReference type="SAM" id="SignalP"/>
    </source>
</evidence>
<dbReference type="Gene3D" id="2.40.50.100">
    <property type="match status" value="1"/>
</dbReference>
<evidence type="ECO:0000256" key="3">
    <source>
        <dbReference type="ARBA" id="ARBA00022448"/>
    </source>
</evidence>
<dbReference type="InterPro" id="IPR058625">
    <property type="entry name" value="MdtA-like_BSH"/>
</dbReference>
<evidence type="ECO:0000313" key="8">
    <source>
        <dbReference type="EMBL" id="VCU06980.1"/>
    </source>
</evidence>
<dbReference type="Gene3D" id="2.40.420.20">
    <property type="match status" value="1"/>
</dbReference>
<reference evidence="9" key="1">
    <citation type="submission" date="2018-10" db="EMBL/GenBank/DDBJ databases">
        <authorList>
            <person name="Peiro R."/>
            <person name="Begona"/>
            <person name="Cbmso G."/>
            <person name="Lopez M."/>
            <person name="Gonzalez S."/>
            <person name="Sacristan E."/>
            <person name="Castillo E."/>
        </authorList>
    </citation>
    <scope>NUCLEOTIDE SEQUENCE [LARGE SCALE GENOMIC DNA]</scope>
</reference>
<proteinExistence type="inferred from homology"/>
<feature type="domain" description="Multidrug resistance protein MdtA-like barrel-sandwich hybrid" evidence="5">
    <location>
        <begin position="71"/>
        <end position="143"/>
    </location>
</feature>
<comment type="subcellular location">
    <subcellularLocation>
        <location evidence="1">Cell envelope</location>
    </subcellularLocation>
</comment>
<name>A0A3S5CY30_9BRAD</name>
<dbReference type="GO" id="GO:1990281">
    <property type="term" value="C:efflux pump complex"/>
    <property type="evidence" value="ECO:0007669"/>
    <property type="project" value="TreeGrafter"/>
</dbReference>
<evidence type="ECO:0000256" key="2">
    <source>
        <dbReference type="ARBA" id="ARBA00009477"/>
    </source>
</evidence>
<feature type="signal peptide" evidence="4">
    <location>
        <begin position="1"/>
        <end position="34"/>
    </location>
</feature>
<evidence type="ECO:0000313" key="9">
    <source>
        <dbReference type="Proteomes" id="UP000289200"/>
    </source>
</evidence>
<gene>
    <name evidence="8" type="primary">mdtA_1</name>
    <name evidence="8" type="ORF">RHODGE_RHODGE_00070</name>
</gene>
<protein>
    <submittedName>
        <fullName evidence="8">Multidrug resistance protein MdtA</fullName>
    </submittedName>
</protein>
<dbReference type="PANTHER" id="PTHR30469">
    <property type="entry name" value="MULTIDRUG RESISTANCE PROTEIN MDTA"/>
    <property type="match status" value="1"/>
</dbReference>
<dbReference type="GO" id="GO:0015562">
    <property type="term" value="F:efflux transmembrane transporter activity"/>
    <property type="evidence" value="ECO:0007669"/>
    <property type="project" value="TreeGrafter"/>
</dbReference>
<dbReference type="NCBIfam" id="TIGR01730">
    <property type="entry name" value="RND_mfp"/>
    <property type="match status" value="1"/>
</dbReference>
<dbReference type="Pfam" id="PF25954">
    <property type="entry name" value="Beta-barrel_RND_2"/>
    <property type="match status" value="1"/>
</dbReference>
<dbReference type="SUPFAM" id="SSF111369">
    <property type="entry name" value="HlyD-like secretion proteins"/>
    <property type="match status" value="1"/>
</dbReference>
<evidence type="ECO:0000259" key="7">
    <source>
        <dbReference type="Pfam" id="PF25967"/>
    </source>
</evidence>
<accession>A0A3S5CY30</accession>
<feature type="domain" description="Multidrug resistance protein MdtA-like C-terminal permuted SH3" evidence="7">
    <location>
        <begin position="232"/>
        <end position="282"/>
    </location>
</feature>
<keyword evidence="4" id="KW-0732">Signal</keyword>